<sequence length="311" mass="33774">MLAVGIVLILAAVACGWFALAGVPAGRVDRSRVDAYAVVERRPLVRRAVDDTVAHVDQVLSRRGWRPFRAEELELAGIRSSVASLFVGVTAIAAATFALLALVTGRWVVSFLLAALVPVLAKVVVRIKISRRRKRFAGQLAPLLAMLASSLRAGHSLPKAMDAAARDADSPMAEELAKVVTEYRIGRDLVPAMERVAERMDSLDFRWIAQAIDAQRETGGNLNEILDQVAETIRERQHVRMQVMALSAEGRLSAAILMALPVGIGVYYSFVAADRMGIFVGSGIGKLIILVSALLYVAGGFWMRSIVRIEF</sequence>
<keyword evidence="9" id="KW-1185">Reference proteome</keyword>
<reference evidence="8 9" key="1">
    <citation type="journal article" date="2019" name="Int. J. Syst. Evol. Microbiol.">
        <title>The Global Catalogue of Microorganisms (GCM) 10K type strain sequencing project: providing services to taxonomists for standard genome sequencing and annotation.</title>
        <authorList>
            <consortium name="The Broad Institute Genomics Platform"/>
            <consortium name="The Broad Institute Genome Sequencing Center for Infectious Disease"/>
            <person name="Wu L."/>
            <person name="Ma J."/>
        </authorList>
    </citation>
    <scope>NUCLEOTIDE SEQUENCE [LARGE SCALE GENOMIC DNA]</scope>
    <source>
        <strain evidence="8 9">JCM 15749</strain>
    </source>
</reference>
<evidence type="ECO:0000313" key="8">
    <source>
        <dbReference type="EMBL" id="GAA2077818.1"/>
    </source>
</evidence>
<evidence type="ECO:0000259" key="7">
    <source>
        <dbReference type="Pfam" id="PF00482"/>
    </source>
</evidence>
<name>A0ABN2VZL9_9ACTN</name>
<evidence type="ECO:0000256" key="4">
    <source>
        <dbReference type="ARBA" id="ARBA00022989"/>
    </source>
</evidence>
<feature type="transmembrane region" description="Helical" evidence="6">
    <location>
        <begin position="107"/>
        <end position="125"/>
    </location>
</feature>
<dbReference type="Pfam" id="PF00482">
    <property type="entry name" value="T2SSF"/>
    <property type="match status" value="1"/>
</dbReference>
<accession>A0ABN2VZL9</accession>
<dbReference type="Gene3D" id="1.20.81.30">
    <property type="entry name" value="Type II secretion system (T2SS), domain F"/>
    <property type="match status" value="1"/>
</dbReference>
<keyword evidence="2" id="KW-1003">Cell membrane</keyword>
<dbReference type="PANTHER" id="PTHR35007">
    <property type="entry name" value="INTEGRAL MEMBRANE PROTEIN-RELATED"/>
    <property type="match status" value="1"/>
</dbReference>
<dbReference type="PANTHER" id="PTHR35007:SF1">
    <property type="entry name" value="PILUS ASSEMBLY PROTEIN"/>
    <property type="match status" value="1"/>
</dbReference>
<dbReference type="InterPro" id="IPR018076">
    <property type="entry name" value="T2SS_GspF_dom"/>
</dbReference>
<evidence type="ECO:0000256" key="2">
    <source>
        <dbReference type="ARBA" id="ARBA00022475"/>
    </source>
</evidence>
<protein>
    <recommendedName>
        <fullName evidence="7">Type II secretion system protein GspF domain-containing protein</fullName>
    </recommendedName>
</protein>
<gene>
    <name evidence="8" type="ORF">GCM10009821_16860</name>
</gene>
<keyword evidence="4 6" id="KW-1133">Transmembrane helix</keyword>
<evidence type="ECO:0000256" key="5">
    <source>
        <dbReference type="ARBA" id="ARBA00023136"/>
    </source>
</evidence>
<feature type="transmembrane region" description="Helical" evidence="6">
    <location>
        <begin position="6"/>
        <end position="23"/>
    </location>
</feature>
<proteinExistence type="predicted"/>
<dbReference type="EMBL" id="BAAAPY010000005">
    <property type="protein sequence ID" value="GAA2077818.1"/>
    <property type="molecule type" value="Genomic_DNA"/>
</dbReference>
<feature type="transmembrane region" description="Helical" evidence="6">
    <location>
        <begin position="82"/>
        <end position="101"/>
    </location>
</feature>
<evidence type="ECO:0000256" key="1">
    <source>
        <dbReference type="ARBA" id="ARBA00004651"/>
    </source>
</evidence>
<evidence type="ECO:0000256" key="3">
    <source>
        <dbReference type="ARBA" id="ARBA00022692"/>
    </source>
</evidence>
<feature type="transmembrane region" description="Helical" evidence="6">
    <location>
        <begin position="250"/>
        <end position="270"/>
    </location>
</feature>
<organism evidence="8 9">
    <name type="scientific">Aeromicrobium halocynthiae</name>
    <dbReference type="NCBI Taxonomy" id="560557"/>
    <lineage>
        <taxon>Bacteria</taxon>
        <taxon>Bacillati</taxon>
        <taxon>Actinomycetota</taxon>
        <taxon>Actinomycetes</taxon>
        <taxon>Propionibacteriales</taxon>
        <taxon>Nocardioidaceae</taxon>
        <taxon>Aeromicrobium</taxon>
    </lineage>
</organism>
<feature type="domain" description="Type II secretion system protein GspF" evidence="7">
    <location>
        <begin position="144"/>
        <end position="268"/>
    </location>
</feature>
<comment type="caution">
    <text evidence="8">The sequence shown here is derived from an EMBL/GenBank/DDBJ whole genome shotgun (WGS) entry which is preliminary data.</text>
</comment>
<dbReference type="InterPro" id="IPR042094">
    <property type="entry name" value="T2SS_GspF_sf"/>
</dbReference>
<keyword evidence="3 6" id="KW-0812">Transmembrane</keyword>
<comment type="subcellular location">
    <subcellularLocation>
        <location evidence="1">Cell membrane</location>
        <topology evidence="1">Multi-pass membrane protein</topology>
    </subcellularLocation>
</comment>
<keyword evidence="5 6" id="KW-0472">Membrane</keyword>
<feature type="transmembrane region" description="Helical" evidence="6">
    <location>
        <begin position="276"/>
        <end position="298"/>
    </location>
</feature>
<evidence type="ECO:0000256" key="6">
    <source>
        <dbReference type="SAM" id="Phobius"/>
    </source>
</evidence>
<dbReference type="Proteomes" id="UP001501480">
    <property type="component" value="Unassembled WGS sequence"/>
</dbReference>
<evidence type="ECO:0000313" key="9">
    <source>
        <dbReference type="Proteomes" id="UP001501480"/>
    </source>
</evidence>